<dbReference type="InterPro" id="IPR011006">
    <property type="entry name" value="CheY-like_superfamily"/>
</dbReference>
<dbReference type="PROSITE" id="PS51755">
    <property type="entry name" value="OMPR_PHOB"/>
    <property type="match status" value="1"/>
</dbReference>
<evidence type="ECO:0000259" key="10">
    <source>
        <dbReference type="PROSITE" id="PS50110"/>
    </source>
</evidence>
<dbReference type="GO" id="GO:0006355">
    <property type="term" value="P:regulation of DNA-templated transcription"/>
    <property type="evidence" value="ECO:0007669"/>
    <property type="project" value="InterPro"/>
</dbReference>
<dbReference type="InterPro" id="IPR001867">
    <property type="entry name" value="OmpR/PhoB-type_DNA-bd"/>
</dbReference>
<evidence type="ECO:0000256" key="8">
    <source>
        <dbReference type="PROSITE-ProRule" id="PRU00169"/>
    </source>
</evidence>
<dbReference type="Pfam" id="PF00072">
    <property type="entry name" value="Response_reg"/>
    <property type="match status" value="1"/>
</dbReference>
<dbReference type="SMART" id="SM00448">
    <property type="entry name" value="REC"/>
    <property type="match status" value="1"/>
</dbReference>
<evidence type="ECO:0000256" key="4">
    <source>
        <dbReference type="ARBA" id="ARBA00023015"/>
    </source>
</evidence>
<dbReference type="PANTHER" id="PTHR48111">
    <property type="entry name" value="REGULATOR OF RPOS"/>
    <property type="match status" value="1"/>
</dbReference>
<dbReference type="Gene3D" id="6.10.250.690">
    <property type="match status" value="1"/>
</dbReference>
<feature type="DNA-binding region" description="OmpR/PhoB-type" evidence="9">
    <location>
        <begin position="125"/>
        <end position="221"/>
    </location>
</feature>
<dbReference type="Pfam" id="PF00486">
    <property type="entry name" value="Trans_reg_C"/>
    <property type="match status" value="1"/>
</dbReference>
<evidence type="ECO:0000313" key="13">
    <source>
        <dbReference type="Proteomes" id="UP000034407"/>
    </source>
</evidence>
<dbReference type="PROSITE" id="PS50110">
    <property type="entry name" value="RESPONSE_REGULATORY"/>
    <property type="match status" value="1"/>
</dbReference>
<sequence>MVNILVADDDLRILRLINDFLKLEEFNVYKAENGKEAIELFEKENISLAILDIMMPIVDGWDVCKHIKSKSDIPVLILTAKDSDIDELFGFDIGADEYISKPFNPKLLIARVKNLLKRVNSLKEKQIFKYEDIVLQLNNNVIRIREKEIELTPIEYELMFIFLNNIGISLKKEKLLDLVWGYDYYGDPRTLDTHITRLRKKLGSQSELIKNIRGFGYVFGR</sequence>
<evidence type="ECO:0000313" key="12">
    <source>
        <dbReference type="EMBL" id="KKY00319.1"/>
    </source>
</evidence>
<dbReference type="RefSeq" id="WP_046823912.1">
    <property type="nucleotide sequence ID" value="NZ_LBBT01000293.1"/>
</dbReference>
<comment type="function">
    <text evidence="7">May play the central regulatory role in sporulation. It may be an element of the effector pathway responsible for the activation of sporulation genes in response to nutritional stress. Spo0A may act in concert with spo0H (a sigma factor) to control the expression of some genes that are critical to the sporulation process.</text>
</comment>
<evidence type="ECO:0000256" key="9">
    <source>
        <dbReference type="PROSITE-ProRule" id="PRU01091"/>
    </source>
</evidence>
<dbReference type="OrthoDB" id="9790442at2"/>
<dbReference type="PANTHER" id="PTHR48111:SF73">
    <property type="entry name" value="ALKALINE PHOSPHATASE SYNTHESIS TRANSCRIPTIONAL REGULATORY PROTEIN PHOP"/>
    <property type="match status" value="1"/>
</dbReference>
<feature type="domain" description="OmpR/PhoB-type" evidence="11">
    <location>
        <begin position="125"/>
        <end position="221"/>
    </location>
</feature>
<proteinExistence type="predicted"/>
<gene>
    <name evidence="12" type="ORF">VN21_14630</name>
</gene>
<dbReference type="GO" id="GO:0032993">
    <property type="term" value="C:protein-DNA complex"/>
    <property type="evidence" value="ECO:0007669"/>
    <property type="project" value="TreeGrafter"/>
</dbReference>
<comment type="caution">
    <text evidence="12">The sequence shown here is derived from an EMBL/GenBank/DDBJ whole genome shotgun (WGS) entry which is preliminary data.</text>
</comment>
<dbReference type="SUPFAM" id="SSF52172">
    <property type="entry name" value="CheY-like"/>
    <property type="match status" value="1"/>
</dbReference>
<evidence type="ECO:0000256" key="1">
    <source>
        <dbReference type="ARBA" id="ARBA00018672"/>
    </source>
</evidence>
<dbReference type="EMBL" id="LBBT01000293">
    <property type="protein sequence ID" value="KKY00319.1"/>
    <property type="molecule type" value="Genomic_DNA"/>
</dbReference>
<dbReference type="GO" id="GO:0000156">
    <property type="term" value="F:phosphorelay response regulator activity"/>
    <property type="evidence" value="ECO:0007669"/>
    <property type="project" value="TreeGrafter"/>
</dbReference>
<keyword evidence="2 8" id="KW-0597">Phosphoprotein</keyword>
<evidence type="ECO:0000259" key="11">
    <source>
        <dbReference type="PROSITE" id="PS51755"/>
    </source>
</evidence>
<dbReference type="AlphaFoldDB" id="A0A0M3DFR3"/>
<keyword evidence="6" id="KW-0804">Transcription</keyword>
<dbReference type="GO" id="GO:0005829">
    <property type="term" value="C:cytosol"/>
    <property type="evidence" value="ECO:0007669"/>
    <property type="project" value="TreeGrafter"/>
</dbReference>
<dbReference type="GO" id="GO:0000976">
    <property type="term" value="F:transcription cis-regulatory region binding"/>
    <property type="evidence" value="ECO:0007669"/>
    <property type="project" value="TreeGrafter"/>
</dbReference>
<evidence type="ECO:0000256" key="6">
    <source>
        <dbReference type="ARBA" id="ARBA00023163"/>
    </source>
</evidence>
<dbReference type="Gene3D" id="3.40.50.2300">
    <property type="match status" value="1"/>
</dbReference>
<feature type="domain" description="Response regulatory" evidence="10">
    <location>
        <begin position="3"/>
        <end position="116"/>
    </location>
</feature>
<accession>A0A0M3DFR3</accession>
<dbReference type="CDD" id="cd00383">
    <property type="entry name" value="trans_reg_C"/>
    <property type="match status" value="1"/>
</dbReference>
<evidence type="ECO:0000256" key="7">
    <source>
        <dbReference type="ARBA" id="ARBA00024867"/>
    </source>
</evidence>
<keyword evidence="5 9" id="KW-0238">DNA-binding</keyword>
<dbReference type="FunFam" id="3.40.50.2300:FF:000001">
    <property type="entry name" value="DNA-binding response regulator PhoB"/>
    <property type="match status" value="1"/>
</dbReference>
<dbReference type="Proteomes" id="UP000034407">
    <property type="component" value="Unassembled WGS sequence"/>
</dbReference>
<keyword evidence="3" id="KW-0902">Two-component regulatory system</keyword>
<feature type="modified residue" description="4-aspartylphosphate" evidence="8">
    <location>
        <position position="52"/>
    </location>
</feature>
<dbReference type="InterPro" id="IPR039420">
    <property type="entry name" value="WalR-like"/>
</dbReference>
<dbReference type="Gene3D" id="1.10.10.10">
    <property type="entry name" value="Winged helix-like DNA-binding domain superfamily/Winged helix DNA-binding domain"/>
    <property type="match status" value="1"/>
</dbReference>
<dbReference type="SMART" id="SM00862">
    <property type="entry name" value="Trans_reg_C"/>
    <property type="match status" value="1"/>
</dbReference>
<reference evidence="12 13" key="1">
    <citation type="submission" date="2015-04" db="EMBL/GenBank/DDBJ databases">
        <title>Microcin producing Clostridium sp. JC272T.</title>
        <authorList>
            <person name="Jyothsna T."/>
            <person name="Sasikala C."/>
            <person name="Ramana C."/>
        </authorList>
    </citation>
    <scope>NUCLEOTIDE SEQUENCE [LARGE SCALE GENOMIC DNA]</scope>
    <source>
        <strain evidence="12 13">JC272</strain>
    </source>
</reference>
<protein>
    <recommendedName>
        <fullName evidence="1">Stage 0 sporulation protein A homolog</fullName>
    </recommendedName>
</protein>
<evidence type="ECO:0000256" key="5">
    <source>
        <dbReference type="ARBA" id="ARBA00023125"/>
    </source>
</evidence>
<dbReference type="InterPro" id="IPR001789">
    <property type="entry name" value="Sig_transdc_resp-reg_receiver"/>
</dbReference>
<dbReference type="InterPro" id="IPR036388">
    <property type="entry name" value="WH-like_DNA-bd_sf"/>
</dbReference>
<dbReference type="CDD" id="cd17574">
    <property type="entry name" value="REC_OmpR"/>
    <property type="match status" value="1"/>
</dbReference>
<organism evidence="12 13">
    <name type="scientific">Paraclostridium benzoelyticum</name>
    <dbReference type="NCBI Taxonomy" id="1629550"/>
    <lineage>
        <taxon>Bacteria</taxon>
        <taxon>Bacillati</taxon>
        <taxon>Bacillota</taxon>
        <taxon>Clostridia</taxon>
        <taxon>Peptostreptococcales</taxon>
        <taxon>Peptostreptococcaceae</taxon>
        <taxon>Paraclostridium</taxon>
    </lineage>
</organism>
<evidence type="ECO:0000256" key="3">
    <source>
        <dbReference type="ARBA" id="ARBA00023012"/>
    </source>
</evidence>
<keyword evidence="4" id="KW-0805">Transcription regulation</keyword>
<dbReference type="PATRIC" id="fig|1629550.3.peg.2401"/>
<evidence type="ECO:0000256" key="2">
    <source>
        <dbReference type="ARBA" id="ARBA00022553"/>
    </source>
</evidence>
<name>A0A0M3DFR3_9FIRM</name>
<keyword evidence="13" id="KW-1185">Reference proteome</keyword>